<name>A0A9X3IUH7_9BACT</name>
<dbReference type="RefSeq" id="WP_267765934.1">
    <property type="nucleotide sequence ID" value="NZ_JAPNKE010000002.1"/>
</dbReference>
<evidence type="ECO:0000313" key="2">
    <source>
        <dbReference type="Proteomes" id="UP001150924"/>
    </source>
</evidence>
<reference evidence="1" key="1">
    <citation type="submission" date="2022-11" db="EMBL/GenBank/DDBJ databases">
        <title>Minimal conservation of predation-associated metabolite biosynthetic gene clusters underscores biosynthetic potential of Myxococcota including descriptions for ten novel species: Archangium lansinium sp. nov., Myxococcus landrumus sp. nov., Nannocystis bai.</title>
        <authorList>
            <person name="Ahearne A."/>
            <person name="Stevens C."/>
            <person name="Phillips K."/>
        </authorList>
    </citation>
    <scope>NUCLEOTIDE SEQUENCE</scope>
    <source>
        <strain evidence="1">Na p29</strain>
    </source>
</reference>
<proteinExistence type="predicted"/>
<evidence type="ECO:0000313" key="1">
    <source>
        <dbReference type="EMBL" id="MCY1004391.1"/>
    </source>
</evidence>
<dbReference type="EMBL" id="JAPNKE010000002">
    <property type="protein sequence ID" value="MCY1004391.1"/>
    <property type="molecule type" value="Genomic_DNA"/>
</dbReference>
<gene>
    <name evidence="1" type="ORF">OV079_02170</name>
</gene>
<organism evidence="1 2">
    <name type="scientific">Nannocystis pusilla</name>
    <dbReference type="NCBI Taxonomy" id="889268"/>
    <lineage>
        <taxon>Bacteria</taxon>
        <taxon>Pseudomonadati</taxon>
        <taxon>Myxococcota</taxon>
        <taxon>Polyangia</taxon>
        <taxon>Nannocystales</taxon>
        <taxon>Nannocystaceae</taxon>
        <taxon>Nannocystis</taxon>
    </lineage>
</organism>
<accession>A0A9X3IUH7</accession>
<keyword evidence="2" id="KW-1185">Reference proteome</keyword>
<dbReference type="Proteomes" id="UP001150924">
    <property type="component" value="Unassembled WGS sequence"/>
</dbReference>
<sequence>MLAVYRAFAAWAEPWAARLDEDGKAPARRPIVAMIEASGVPECESKVV</sequence>
<protein>
    <submittedName>
        <fullName evidence="1">Uncharacterized protein</fullName>
    </submittedName>
</protein>
<dbReference type="AlphaFoldDB" id="A0A9X3IUH7"/>
<comment type="caution">
    <text evidence="1">The sequence shown here is derived from an EMBL/GenBank/DDBJ whole genome shotgun (WGS) entry which is preliminary data.</text>
</comment>